<accession>A0AAP2GTT8</accession>
<comment type="caution">
    <text evidence="1">The sequence shown here is derived from an EMBL/GenBank/DDBJ whole genome shotgun (WGS) entry which is preliminary data.</text>
</comment>
<name>A0AAP2GTT8_9BACT</name>
<reference evidence="1 2" key="1">
    <citation type="submission" date="2021-05" db="EMBL/GenBank/DDBJ databases">
        <title>A Polyphasic approach of four new species of the genus Ohtaekwangia: Ohtaekwangia histidinii sp. nov., Ohtaekwangia cretensis sp. nov., Ohtaekwangia indiensis sp. nov., Ohtaekwangia reichenbachii sp. nov. from diverse environment.</title>
        <authorList>
            <person name="Octaviana S."/>
        </authorList>
    </citation>
    <scope>NUCLEOTIDE SEQUENCE [LARGE SCALE GENOMIC DNA]</scope>
    <source>
        <strain evidence="1 2">PWU5</strain>
    </source>
</reference>
<evidence type="ECO:0000313" key="1">
    <source>
        <dbReference type="EMBL" id="MBT1708643.1"/>
    </source>
</evidence>
<protein>
    <submittedName>
        <fullName evidence="1">Uncharacterized protein</fullName>
    </submittedName>
</protein>
<dbReference type="RefSeq" id="WP_254084238.1">
    <property type="nucleotide sequence ID" value="NZ_JAHESE010000008.1"/>
</dbReference>
<dbReference type="AlphaFoldDB" id="A0AAP2GTT8"/>
<gene>
    <name evidence="1" type="ORF">KK062_10430</name>
</gene>
<keyword evidence="2" id="KW-1185">Reference proteome</keyword>
<proteinExistence type="predicted"/>
<sequence length="238" mass="26725">MKKFLWIVLIISSCSPVYVPNVRNAALFRGAGEVQVSGHVGSGIDLQSAVSVTDHIGVMANYEFLRRTRSGGDKYTKHNFWEGAVGYYENSDNMSYEIFGGYGRGEGTTYDDYNDLSAPPTKVLATGKYQRFFIQPSIGSNHRIFNWIVSARISYVDFDEFVHDGRSATYSDPVIFFEPAFTGRINFGKSPIYTQFQTGLSLDTTYGDPVYDYEAFNFSFGFGLRLGGLPREKADREN</sequence>
<dbReference type="EMBL" id="JAHESE010000008">
    <property type="protein sequence ID" value="MBT1708643.1"/>
    <property type="molecule type" value="Genomic_DNA"/>
</dbReference>
<evidence type="ECO:0000313" key="2">
    <source>
        <dbReference type="Proteomes" id="UP001319080"/>
    </source>
</evidence>
<organism evidence="1 2">
    <name type="scientific">Dawidia cretensis</name>
    <dbReference type="NCBI Taxonomy" id="2782350"/>
    <lineage>
        <taxon>Bacteria</taxon>
        <taxon>Pseudomonadati</taxon>
        <taxon>Bacteroidota</taxon>
        <taxon>Cytophagia</taxon>
        <taxon>Cytophagales</taxon>
        <taxon>Chryseotaleaceae</taxon>
        <taxon>Dawidia</taxon>
    </lineage>
</organism>
<dbReference type="Proteomes" id="UP001319080">
    <property type="component" value="Unassembled WGS sequence"/>
</dbReference>